<dbReference type="Gene3D" id="3.40.50.300">
    <property type="entry name" value="P-loop containing nucleotide triphosphate hydrolases"/>
    <property type="match status" value="1"/>
</dbReference>
<feature type="binding site" evidence="7">
    <location>
        <begin position="123"/>
        <end position="126"/>
    </location>
    <ligand>
        <name>GTP</name>
        <dbReference type="ChEBI" id="CHEBI:37565"/>
    </ligand>
</feature>
<dbReference type="GO" id="GO:0005525">
    <property type="term" value="F:GTP binding"/>
    <property type="evidence" value="ECO:0007669"/>
    <property type="project" value="UniProtKB-UniRule"/>
</dbReference>
<evidence type="ECO:0000256" key="6">
    <source>
        <dbReference type="ARBA" id="ARBA00023134"/>
    </source>
</evidence>
<sequence length="283" mass="32614">MKQANYCGTIIIVGKPNVGKSTIINKLVKNKISIVSKRPHTTQNNIIGIHHDGLYQSIYIDTPGISYKHTDFVNKKTRSCINKLCNNSELILLILEKTNWTLEDELVLNTIKHNTTPIIAIINKNDKILNKIILLPYMDYLRKKYLFKHILPISAKTGENIDVLYKIVKNILPMSKHQFSSSQITNYSLNFKIEETIREKFIFYLGNELSYSIKTKVENIYFNTKNICVIRAIIIVKNNQHKKIVIGNKGKKIKLCGTIARKTLEKYLKKSVHLILFVAKNDK</sequence>
<keyword evidence="4 7" id="KW-0547">Nucleotide-binding</keyword>
<evidence type="ECO:0000256" key="7">
    <source>
        <dbReference type="HAMAP-Rule" id="MF_00367"/>
    </source>
</evidence>
<dbReference type="HAMAP" id="MF_00367">
    <property type="entry name" value="GTPase_Era"/>
    <property type="match status" value="1"/>
</dbReference>
<dbReference type="Pfam" id="PF01926">
    <property type="entry name" value="MMR_HSR1"/>
    <property type="match status" value="1"/>
</dbReference>
<evidence type="ECO:0000256" key="1">
    <source>
        <dbReference type="ARBA" id="ARBA00007921"/>
    </source>
</evidence>
<dbReference type="SUPFAM" id="SSF52540">
    <property type="entry name" value="P-loop containing nucleoside triphosphate hydrolases"/>
    <property type="match status" value="1"/>
</dbReference>
<dbReference type="GO" id="GO:0000028">
    <property type="term" value="P:ribosomal small subunit assembly"/>
    <property type="evidence" value="ECO:0007669"/>
    <property type="project" value="TreeGrafter"/>
</dbReference>
<dbReference type="NCBIfam" id="NF000908">
    <property type="entry name" value="PRK00089.1"/>
    <property type="match status" value="1"/>
</dbReference>
<dbReference type="InterPro" id="IPR030388">
    <property type="entry name" value="G_ERA_dom"/>
</dbReference>
<comment type="similarity">
    <text evidence="1 7 8">Belongs to the TRAFAC class TrmE-Era-EngA-EngB-Septin-like GTPase superfamily. Era GTPase family.</text>
</comment>
<keyword evidence="7" id="KW-0699">rRNA-binding</keyword>
<dbReference type="SUPFAM" id="SSF54814">
    <property type="entry name" value="Prokaryotic type KH domain (KH-domain type II)"/>
    <property type="match status" value="1"/>
</dbReference>
<dbReference type="InterPro" id="IPR006073">
    <property type="entry name" value="GTP-bd"/>
</dbReference>
<dbReference type="NCBIfam" id="TIGR00231">
    <property type="entry name" value="small_GTP"/>
    <property type="match status" value="1"/>
</dbReference>
<dbReference type="GO" id="GO:0003924">
    <property type="term" value="F:GTPase activity"/>
    <property type="evidence" value="ECO:0007669"/>
    <property type="project" value="UniProtKB-UniRule"/>
</dbReference>
<evidence type="ECO:0000256" key="5">
    <source>
        <dbReference type="ARBA" id="ARBA00022884"/>
    </source>
</evidence>
<feature type="binding site" evidence="7">
    <location>
        <begin position="61"/>
        <end position="65"/>
    </location>
    <ligand>
        <name>GTP</name>
        <dbReference type="ChEBI" id="CHEBI:37565"/>
    </ligand>
</feature>
<organism evidence="10 11">
    <name type="scientific">Buchnera aphidicola subsp. Melaphis rhois</name>
    <dbReference type="NCBI Taxonomy" id="118103"/>
    <lineage>
        <taxon>Bacteria</taxon>
        <taxon>Pseudomonadati</taxon>
        <taxon>Pseudomonadota</taxon>
        <taxon>Gammaproteobacteria</taxon>
        <taxon>Enterobacterales</taxon>
        <taxon>Erwiniaceae</taxon>
        <taxon>Buchnera</taxon>
    </lineage>
</organism>
<feature type="domain" description="Era-type G" evidence="9">
    <location>
        <begin position="6"/>
        <end position="174"/>
    </location>
</feature>
<comment type="subcellular location">
    <subcellularLocation>
        <location evidence="7">Cytoplasm</location>
    </subcellularLocation>
    <subcellularLocation>
        <location evidence="7">Cell membrane</location>
        <topology evidence="7">Peripheral membrane protein</topology>
    </subcellularLocation>
</comment>
<feature type="region of interest" description="G3" evidence="8">
    <location>
        <begin position="61"/>
        <end position="64"/>
    </location>
</feature>
<dbReference type="RefSeq" id="WP_158336468.1">
    <property type="nucleotide sequence ID" value="NZ_CP033004.1"/>
</dbReference>
<feature type="region of interest" description="G2" evidence="8">
    <location>
        <begin position="40"/>
        <end position="44"/>
    </location>
</feature>
<comment type="function">
    <text evidence="7">An essential GTPase that binds both GDP and GTP, with rapid nucleotide exchange. Plays a role in 16S rRNA processing and 30S ribosomal subunit biogenesis and possibly also in cell cycle regulation and energy metabolism.</text>
</comment>
<protein>
    <recommendedName>
        <fullName evidence="2 7">GTPase Era</fullName>
    </recommendedName>
</protein>
<dbReference type="InterPro" id="IPR005662">
    <property type="entry name" value="GTPase_Era-like"/>
</dbReference>
<keyword evidence="7" id="KW-1003">Cell membrane</keyword>
<dbReference type="InterPro" id="IPR027417">
    <property type="entry name" value="P-loop_NTPase"/>
</dbReference>
<evidence type="ECO:0000256" key="3">
    <source>
        <dbReference type="ARBA" id="ARBA00022517"/>
    </source>
</evidence>
<dbReference type="GO" id="GO:0005886">
    <property type="term" value="C:plasma membrane"/>
    <property type="evidence" value="ECO:0007669"/>
    <property type="project" value="UniProtKB-SubCell"/>
</dbReference>
<dbReference type="PANTHER" id="PTHR42698">
    <property type="entry name" value="GTPASE ERA"/>
    <property type="match status" value="1"/>
</dbReference>
<dbReference type="InterPro" id="IPR004044">
    <property type="entry name" value="KH_dom_type_2"/>
</dbReference>
<gene>
    <name evidence="7" type="primary">era</name>
    <name evidence="10" type="ORF">D9V73_01215</name>
</gene>
<dbReference type="PROSITE" id="PS51713">
    <property type="entry name" value="G_ERA"/>
    <property type="match status" value="1"/>
</dbReference>
<keyword evidence="3 7" id="KW-0690">Ribosome biogenesis</keyword>
<dbReference type="GO" id="GO:0005829">
    <property type="term" value="C:cytosol"/>
    <property type="evidence" value="ECO:0007669"/>
    <property type="project" value="TreeGrafter"/>
</dbReference>
<evidence type="ECO:0000256" key="4">
    <source>
        <dbReference type="ARBA" id="ARBA00022741"/>
    </source>
</evidence>
<evidence type="ECO:0000259" key="9">
    <source>
        <dbReference type="PROSITE" id="PS51713"/>
    </source>
</evidence>
<dbReference type="PANTHER" id="PTHR42698:SF1">
    <property type="entry name" value="GTPASE ERA, MITOCHONDRIAL"/>
    <property type="match status" value="1"/>
</dbReference>
<dbReference type="CDD" id="cd04163">
    <property type="entry name" value="Era"/>
    <property type="match status" value="1"/>
</dbReference>
<dbReference type="PRINTS" id="PR00449">
    <property type="entry name" value="RASTRNSFRMNG"/>
</dbReference>
<accession>A0A4D6Y2G8</accession>
<comment type="subunit">
    <text evidence="7">Monomer.</text>
</comment>
<feature type="binding site" evidence="7">
    <location>
        <begin position="14"/>
        <end position="21"/>
    </location>
    <ligand>
        <name>GTP</name>
        <dbReference type="ChEBI" id="CHEBI:37565"/>
    </ligand>
</feature>
<reference evidence="10 11" key="1">
    <citation type="submission" date="2018-10" db="EMBL/GenBank/DDBJ databases">
        <title>Comparative functional genomics of the obligate endosymbiont Buchnera aphidicola.</title>
        <authorList>
            <person name="Chong R.A."/>
        </authorList>
    </citation>
    <scope>NUCLEOTIDE SEQUENCE [LARGE SCALE GENOMIC DNA]</scope>
    <source>
        <strain evidence="10 11">Mrh</strain>
    </source>
</reference>
<evidence type="ECO:0000313" key="10">
    <source>
        <dbReference type="EMBL" id="QCI23267.1"/>
    </source>
</evidence>
<proteinExistence type="inferred from homology"/>
<keyword evidence="7" id="KW-0472">Membrane</keyword>
<dbReference type="InterPro" id="IPR005225">
    <property type="entry name" value="Small_GTP-bd"/>
</dbReference>
<dbReference type="InterPro" id="IPR009019">
    <property type="entry name" value="KH_sf_prok-type"/>
</dbReference>
<dbReference type="CDD" id="cd22534">
    <property type="entry name" value="KH-II_Era"/>
    <property type="match status" value="1"/>
</dbReference>
<dbReference type="InterPro" id="IPR015946">
    <property type="entry name" value="KH_dom-like_a/b"/>
</dbReference>
<dbReference type="NCBIfam" id="TIGR00436">
    <property type="entry name" value="era"/>
    <property type="match status" value="1"/>
</dbReference>
<name>A0A4D6Y2G8_BUCMH</name>
<dbReference type="AlphaFoldDB" id="A0A4D6Y2G8"/>
<dbReference type="OrthoDB" id="9805918at2"/>
<feature type="region of interest" description="G1" evidence="8">
    <location>
        <begin position="14"/>
        <end position="21"/>
    </location>
</feature>
<dbReference type="GO" id="GO:0043024">
    <property type="term" value="F:ribosomal small subunit binding"/>
    <property type="evidence" value="ECO:0007669"/>
    <property type="project" value="TreeGrafter"/>
</dbReference>
<dbReference type="Gene3D" id="3.30.300.20">
    <property type="match status" value="1"/>
</dbReference>
<keyword evidence="6 7" id="KW-0342">GTP-binding</keyword>
<dbReference type="Pfam" id="PF07650">
    <property type="entry name" value="KH_2"/>
    <property type="match status" value="1"/>
</dbReference>
<feature type="region of interest" description="G5" evidence="8">
    <location>
        <begin position="153"/>
        <end position="155"/>
    </location>
</feature>
<feature type="region of interest" description="G4" evidence="8">
    <location>
        <begin position="123"/>
        <end position="126"/>
    </location>
</feature>
<dbReference type="GO" id="GO:0070181">
    <property type="term" value="F:small ribosomal subunit rRNA binding"/>
    <property type="evidence" value="ECO:0007669"/>
    <property type="project" value="UniProtKB-UniRule"/>
</dbReference>
<evidence type="ECO:0000313" key="11">
    <source>
        <dbReference type="Proteomes" id="UP000298566"/>
    </source>
</evidence>
<keyword evidence="7" id="KW-0963">Cytoplasm</keyword>
<evidence type="ECO:0000256" key="8">
    <source>
        <dbReference type="PROSITE-ProRule" id="PRU01050"/>
    </source>
</evidence>
<keyword evidence="5 7" id="KW-0694">RNA-binding</keyword>
<dbReference type="Proteomes" id="UP000298566">
    <property type="component" value="Chromosome"/>
</dbReference>
<dbReference type="EMBL" id="CP033004">
    <property type="protein sequence ID" value="QCI23267.1"/>
    <property type="molecule type" value="Genomic_DNA"/>
</dbReference>
<evidence type="ECO:0000256" key="2">
    <source>
        <dbReference type="ARBA" id="ARBA00020484"/>
    </source>
</evidence>